<gene>
    <name evidence="2" type="ORF">GGP41_005515</name>
</gene>
<evidence type="ECO:0000259" key="1">
    <source>
        <dbReference type="PROSITE" id="PS50181"/>
    </source>
</evidence>
<organism evidence="2 3">
    <name type="scientific">Cochliobolus sativus</name>
    <name type="common">Common root rot and spot blotch fungus</name>
    <name type="synonym">Bipolaris sorokiniana</name>
    <dbReference type="NCBI Taxonomy" id="45130"/>
    <lineage>
        <taxon>Eukaryota</taxon>
        <taxon>Fungi</taxon>
        <taxon>Dikarya</taxon>
        <taxon>Ascomycota</taxon>
        <taxon>Pezizomycotina</taxon>
        <taxon>Dothideomycetes</taxon>
        <taxon>Pleosporomycetidae</taxon>
        <taxon>Pleosporales</taxon>
        <taxon>Pleosporineae</taxon>
        <taxon>Pleosporaceae</taxon>
        <taxon>Bipolaris</taxon>
    </lineage>
</organism>
<name>A0A8H6DUA1_COCSA</name>
<dbReference type="SUPFAM" id="SSF81383">
    <property type="entry name" value="F-box domain"/>
    <property type="match status" value="1"/>
</dbReference>
<accession>A0A8H6DUA1</accession>
<dbReference type="EMBL" id="WNKQ01000011">
    <property type="protein sequence ID" value="KAF5848103.1"/>
    <property type="molecule type" value="Genomic_DNA"/>
</dbReference>
<dbReference type="PROSITE" id="PS50181">
    <property type="entry name" value="FBOX"/>
    <property type="match status" value="1"/>
</dbReference>
<dbReference type="AlphaFoldDB" id="A0A8H6DUA1"/>
<sequence length="216" mass="24369">MSSDVTSFHDLPTELILDICDFLPLDALLALKLTASRLNSMIRLDPRRWQHALSSCARRAVHSYLNLSPPKPDQQHCRLCNSAYPIAMFSSSTSPACIAMKLTTTPHDVVQLSSNVCSWHVSRLARVIHTGHGGRNEWTSCMDDICMHCGNIMGWSKCSCTCDSCGFWAVRTYTRYLNNSKECHRFLFWREASELASSDTGQLWVWEACSDNVLFA</sequence>
<feature type="domain" description="F-box" evidence="1">
    <location>
        <begin position="5"/>
        <end position="52"/>
    </location>
</feature>
<evidence type="ECO:0000313" key="2">
    <source>
        <dbReference type="EMBL" id="KAF5848103.1"/>
    </source>
</evidence>
<comment type="caution">
    <text evidence="2">The sequence shown here is derived from an EMBL/GenBank/DDBJ whole genome shotgun (WGS) entry which is preliminary data.</text>
</comment>
<dbReference type="InterPro" id="IPR001810">
    <property type="entry name" value="F-box_dom"/>
</dbReference>
<protein>
    <recommendedName>
        <fullName evidence="1">F-box domain-containing protein</fullName>
    </recommendedName>
</protein>
<dbReference type="InterPro" id="IPR036047">
    <property type="entry name" value="F-box-like_dom_sf"/>
</dbReference>
<dbReference type="Proteomes" id="UP000624244">
    <property type="component" value="Unassembled WGS sequence"/>
</dbReference>
<reference evidence="2" key="1">
    <citation type="submission" date="2019-11" db="EMBL/GenBank/DDBJ databases">
        <title>Bipolaris sorokiniana Genome sequencing.</title>
        <authorList>
            <person name="Wang H."/>
        </authorList>
    </citation>
    <scope>NUCLEOTIDE SEQUENCE</scope>
</reference>
<proteinExistence type="predicted"/>
<evidence type="ECO:0000313" key="3">
    <source>
        <dbReference type="Proteomes" id="UP000624244"/>
    </source>
</evidence>